<feature type="domain" description="Resolvase/invertase-type recombinase catalytic" evidence="1">
    <location>
        <begin position="1"/>
        <end position="52"/>
    </location>
</feature>
<sequence>MGMKDFYLSQRMDTSTPQGMIFLQMIGGFAEFERKIINERTKSGRIATARKNQYAGGGVPYGYQLLNGKVVKDEQ</sequence>
<protein>
    <recommendedName>
        <fullName evidence="1">Resolvase/invertase-type recombinase catalytic domain-containing protein</fullName>
    </recommendedName>
</protein>
<dbReference type="PANTHER" id="PTHR30461">
    <property type="entry name" value="DNA-INVERTASE FROM LAMBDOID PROPHAGE"/>
    <property type="match status" value="1"/>
</dbReference>
<dbReference type="Proteomes" id="UP000679779">
    <property type="component" value="Unassembled WGS sequence"/>
</dbReference>
<organism evidence="2 3">
    <name type="scientific">Paenibacillus albilobatus</name>
    <dbReference type="NCBI Taxonomy" id="2716884"/>
    <lineage>
        <taxon>Bacteria</taxon>
        <taxon>Bacillati</taxon>
        <taxon>Bacillota</taxon>
        <taxon>Bacilli</taxon>
        <taxon>Bacillales</taxon>
        <taxon>Paenibacillaceae</taxon>
        <taxon>Paenibacillus</taxon>
    </lineage>
</organism>
<evidence type="ECO:0000259" key="1">
    <source>
        <dbReference type="PROSITE" id="PS51736"/>
    </source>
</evidence>
<dbReference type="EMBL" id="BORQ01000004">
    <property type="protein sequence ID" value="GIO32250.1"/>
    <property type="molecule type" value="Genomic_DNA"/>
</dbReference>
<name>A0A919XJZ4_9BACL</name>
<dbReference type="Pfam" id="PF00239">
    <property type="entry name" value="Resolvase"/>
    <property type="match status" value="1"/>
</dbReference>
<dbReference type="InterPro" id="IPR006119">
    <property type="entry name" value="Resolv_N"/>
</dbReference>
<dbReference type="GO" id="GO:0000150">
    <property type="term" value="F:DNA strand exchange activity"/>
    <property type="evidence" value="ECO:0007669"/>
    <property type="project" value="InterPro"/>
</dbReference>
<evidence type="ECO:0000313" key="3">
    <source>
        <dbReference type="Proteomes" id="UP000679779"/>
    </source>
</evidence>
<dbReference type="InterPro" id="IPR036162">
    <property type="entry name" value="Resolvase-like_N_sf"/>
</dbReference>
<comment type="caution">
    <text evidence="2">The sequence shown here is derived from an EMBL/GenBank/DDBJ whole genome shotgun (WGS) entry which is preliminary data.</text>
</comment>
<evidence type="ECO:0000313" key="2">
    <source>
        <dbReference type="EMBL" id="GIO32250.1"/>
    </source>
</evidence>
<proteinExistence type="predicted"/>
<dbReference type="InterPro" id="IPR050639">
    <property type="entry name" value="SSR_resolvase"/>
</dbReference>
<dbReference type="SUPFAM" id="SSF53041">
    <property type="entry name" value="Resolvase-like"/>
    <property type="match status" value="1"/>
</dbReference>
<dbReference type="PROSITE" id="PS51736">
    <property type="entry name" value="RECOMBINASES_3"/>
    <property type="match status" value="1"/>
</dbReference>
<dbReference type="PANTHER" id="PTHR30461:SF23">
    <property type="entry name" value="DNA RECOMBINASE-RELATED"/>
    <property type="match status" value="1"/>
</dbReference>
<reference evidence="2" key="1">
    <citation type="submission" date="2021-03" db="EMBL/GenBank/DDBJ databases">
        <title>Antimicrobial resistance genes in bacteria isolated from Japanese honey, and their potential for conferring macrolide and lincosamide resistance in the American foulbrood pathogen Paenibacillus larvae.</title>
        <authorList>
            <person name="Okamoto M."/>
            <person name="Kumagai M."/>
            <person name="Kanamori H."/>
            <person name="Takamatsu D."/>
        </authorList>
    </citation>
    <scope>NUCLEOTIDE SEQUENCE</scope>
    <source>
        <strain evidence="2">J2TS6</strain>
    </source>
</reference>
<dbReference type="GO" id="GO:0003677">
    <property type="term" value="F:DNA binding"/>
    <property type="evidence" value="ECO:0007669"/>
    <property type="project" value="InterPro"/>
</dbReference>
<dbReference type="AlphaFoldDB" id="A0A919XJZ4"/>
<keyword evidence="3" id="KW-1185">Reference proteome</keyword>
<dbReference type="Gene3D" id="3.40.50.1390">
    <property type="entry name" value="Resolvase, N-terminal catalytic domain"/>
    <property type="match status" value="1"/>
</dbReference>
<gene>
    <name evidence="2" type="ORF">J2TS6_33910</name>
</gene>
<accession>A0A919XJZ4</accession>